<evidence type="ECO:0000313" key="2">
    <source>
        <dbReference type="EMBL" id="KAF5843114.1"/>
    </source>
</evidence>
<organism evidence="2 3">
    <name type="scientific">Dunaliella salina</name>
    <name type="common">Green alga</name>
    <name type="synonym">Protococcus salinus</name>
    <dbReference type="NCBI Taxonomy" id="3046"/>
    <lineage>
        <taxon>Eukaryota</taxon>
        <taxon>Viridiplantae</taxon>
        <taxon>Chlorophyta</taxon>
        <taxon>core chlorophytes</taxon>
        <taxon>Chlorophyceae</taxon>
        <taxon>CS clade</taxon>
        <taxon>Chlamydomonadales</taxon>
        <taxon>Dunaliellaceae</taxon>
        <taxon>Dunaliella</taxon>
    </lineage>
</organism>
<dbReference type="EMBL" id="MU069448">
    <property type="protein sequence ID" value="KAF5843114.1"/>
    <property type="molecule type" value="Genomic_DNA"/>
</dbReference>
<keyword evidence="1" id="KW-0812">Transmembrane</keyword>
<evidence type="ECO:0000313" key="3">
    <source>
        <dbReference type="Proteomes" id="UP000815325"/>
    </source>
</evidence>
<name>A0ABQ7H8D1_DUNSA</name>
<sequence>MQNIRACASIRNPTCAHPCRRCPGQTVVGCRRCGRHQSTCSSKKLHLEARASHSTSFGPVSSAQTHALSAEDLDGTISHSKQLQGQAQSSCRADQGSTIYLSSAPGLVGGILWGHPHDLAVMASVFSLHAATVVFICYMCSWLVYSDKPALSKHPLVAQLNNMRKASCKALQASHGVCALAAVTAVALDPASIAQLVPHLSVPLLMVASVSVLVLGSVELHRRQTTKAQALQLDKQGPGAAHPIMVQGAQSAAKMYVWVFLTGLHGYLSYTKGGWSLSSLLCALLLGTGGFCLWAGERDI</sequence>
<gene>
    <name evidence="2" type="ORF">DUNSADRAFT_2151</name>
</gene>
<proteinExistence type="predicted"/>
<protein>
    <submittedName>
        <fullName evidence="2">Uncharacterized protein</fullName>
    </submittedName>
</protein>
<reference evidence="2" key="1">
    <citation type="submission" date="2017-08" db="EMBL/GenBank/DDBJ databases">
        <authorList>
            <person name="Polle J.E."/>
            <person name="Barry K."/>
            <person name="Cushman J."/>
            <person name="Schmutz J."/>
            <person name="Tran D."/>
            <person name="Hathwaick L.T."/>
            <person name="Yim W.C."/>
            <person name="Jenkins J."/>
            <person name="Mckie-Krisberg Z.M."/>
            <person name="Prochnik S."/>
            <person name="Lindquist E."/>
            <person name="Dockter R.B."/>
            <person name="Adam C."/>
            <person name="Molina H."/>
            <person name="Bunkerborg J."/>
            <person name="Jin E."/>
            <person name="Buchheim M."/>
            <person name="Magnuson J."/>
        </authorList>
    </citation>
    <scope>NUCLEOTIDE SEQUENCE</scope>
    <source>
        <strain evidence="2">CCAP 19/18</strain>
    </source>
</reference>
<keyword evidence="1" id="KW-0472">Membrane</keyword>
<feature type="transmembrane region" description="Helical" evidence="1">
    <location>
        <begin position="200"/>
        <end position="218"/>
    </location>
</feature>
<feature type="transmembrane region" description="Helical" evidence="1">
    <location>
        <begin position="121"/>
        <end position="145"/>
    </location>
</feature>
<feature type="transmembrane region" description="Helical" evidence="1">
    <location>
        <begin position="276"/>
        <end position="296"/>
    </location>
</feature>
<keyword evidence="1" id="KW-1133">Transmembrane helix</keyword>
<comment type="caution">
    <text evidence="2">The sequence shown here is derived from an EMBL/GenBank/DDBJ whole genome shotgun (WGS) entry which is preliminary data.</text>
</comment>
<keyword evidence="3" id="KW-1185">Reference proteome</keyword>
<evidence type="ECO:0000256" key="1">
    <source>
        <dbReference type="SAM" id="Phobius"/>
    </source>
</evidence>
<dbReference type="Proteomes" id="UP000815325">
    <property type="component" value="Unassembled WGS sequence"/>
</dbReference>
<accession>A0ABQ7H8D1</accession>